<evidence type="ECO:0000313" key="4">
    <source>
        <dbReference type="Proteomes" id="UP000295129"/>
    </source>
</evidence>
<evidence type="ECO:0000256" key="2">
    <source>
        <dbReference type="SAM" id="MobiDB-lite"/>
    </source>
</evidence>
<feature type="compositionally biased region" description="Low complexity" evidence="2">
    <location>
        <begin position="670"/>
        <end position="679"/>
    </location>
</feature>
<name>A0A4V3BM52_9RHOO</name>
<accession>A0A4V3BM52</accession>
<feature type="coiled-coil region" evidence="1">
    <location>
        <begin position="596"/>
        <end position="630"/>
    </location>
</feature>
<comment type="caution">
    <text evidence="3">The sequence shown here is derived from an EMBL/GenBank/DDBJ whole genome shotgun (WGS) entry which is preliminary data.</text>
</comment>
<dbReference type="Pfam" id="PF16510">
    <property type="entry name" value="P22_portal"/>
    <property type="match status" value="1"/>
</dbReference>
<reference evidence="3 4" key="1">
    <citation type="submission" date="2019-03" db="EMBL/GenBank/DDBJ databases">
        <title>Genomic Encyclopedia of Type Strains, Phase IV (KMG-IV): sequencing the most valuable type-strain genomes for metagenomic binning, comparative biology and taxonomic classification.</title>
        <authorList>
            <person name="Goeker M."/>
        </authorList>
    </citation>
    <scope>NUCLEOTIDE SEQUENCE [LARGE SCALE GENOMIC DNA]</scope>
    <source>
        <strain evidence="3 4">DSM 12121</strain>
    </source>
</reference>
<protein>
    <recommendedName>
        <fullName evidence="5">Phage P22-like portal protein</fullName>
    </recommendedName>
</protein>
<proteinExistence type="predicted"/>
<organism evidence="3 4">
    <name type="scientific">Azoarcus indigens</name>
    <dbReference type="NCBI Taxonomy" id="29545"/>
    <lineage>
        <taxon>Bacteria</taxon>
        <taxon>Pseudomonadati</taxon>
        <taxon>Pseudomonadota</taxon>
        <taxon>Betaproteobacteria</taxon>
        <taxon>Rhodocyclales</taxon>
        <taxon>Zoogloeaceae</taxon>
        <taxon>Azoarcus</taxon>
    </lineage>
</organism>
<evidence type="ECO:0008006" key="5">
    <source>
        <dbReference type="Google" id="ProtNLM"/>
    </source>
</evidence>
<keyword evidence="1" id="KW-0175">Coiled coil</keyword>
<sequence length="704" mass="77722">MTENDKPAEAHEQDGTQLARENWERYQYCVSRGHRDYTRLASRLEGFYLGGGEQWSREDLEILHEQGRPAYEFNEVMPAINAAVGYQIHNRMDIAFRPRGGDATKELAEVRTKVAKQIADNCRLHWKETEVFGDGMIQQRGFFDVRMGYDDAVLGELSISVLDPLDVMPDPDAKSYDPKDWADVTVSKWLTLDEIEGQYGKDARLRAEGARALGDEDFGEGDDDGTSRNKFGWQDTGRYDAEYAGGGPRRLRVIDRQKRVLSQMQVAIFPGGDVRQLAGDEKPEVLEQLRANGAFITRRMMKRVRWIVSTCDALLHDTWSPYDRFTVVPFFPYFRRGKTRGMVDNAVGPQEALNKAVSQYVHIINTTANSGWAVEQDSLTNMTTEQLEEFGASTGLVVEYATGKRPPQKIQPNQVPAGVDRIIDRAAGTLKEVTVPDAMRGTQGPETSGIAIQSKQFAAQQGLAVPLDNLARTRAMVADWIDYAITKYYDSERVFRITKTDPLSGKEVEEELTINQWVPESGGYLNDMTSGEYDVVVTEQPMQVTFENGQFQQAMEMRGAGVRVPDSVVIRHSNLTDKHEIIQQMEAASATPPDPLAEAEAVLAQARARLAEAQAERARAEAVNKSIEGMFSSAQTATLVAQNPAIATAADGMWKSAGGIDKDAAPAIPSIDAPAVAPPEQNTNPLTPANPSVGMNAGIEGGQP</sequence>
<dbReference type="AlphaFoldDB" id="A0A4V3BM52"/>
<feature type="compositionally biased region" description="Polar residues" evidence="2">
    <location>
        <begin position="680"/>
        <end position="690"/>
    </location>
</feature>
<dbReference type="RefSeq" id="WP_133592625.1">
    <property type="nucleotide sequence ID" value="NZ_SNVV01000012.1"/>
</dbReference>
<dbReference type="Proteomes" id="UP000295129">
    <property type="component" value="Unassembled WGS sequence"/>
</dbReference>
<keyword evidence="4" id="KW-1185">Reference proteome</keyword>
<dbReference type="EMBL" id="SNVV01000012">
    <property type="protein sequence ID" value="TDN49182.1"/>
    <property type="molecule type" value="Genomic_DNA"/>
</dbReference>
<feature type="region of interest" description="Disordered" evidence="2">
    <location>
        <begin position="670"/>
        <end position="704"/>
    </location>
</feature>
<dbReference type="InterPro" id="IPR032427">
    <property type="entry name" value="P22_portal"/>
</dbReference>
<evidence type="ECO:0000256" key="1">
    <source>
        <dbReference type="SAM" id="Coils"/>
    </source>
</evidence>
<evidence type="ECO:0000313" key="3">
    <source>
        <dbReference type="EMBL" id="TDN49182.1"/>
    </source>
</evidence>
<gene>
    <name evidence="3" type="ORF">C7389_11233</name>
</gene>
<dbReference type="OrthoDB" id="6191383at2"/>